<dbReference type="EMBL" id="FNBP01000008">
    <property type="protein sequence ID" value="SDG52481.1"/>
    <property type="molecule type" value="Genomic_DNA"/>
</dbReference>
<dbReference type="STRING" id="218672.SAMN04489759_108154"/>
<evidence type="ECO:0000313" key="2">
    <source>
        <dbReference type="Proteomes" id="UP000199399"/>
    </source>
</evidence>
<dbReference type="GO" id="GO:0016829">
    <property type="term" value="F:lyase activity"/>
    <property type="evidence" value="ECO:0007669"/>
    <property type="project" value="UniProtKB-KW"/>
</dbReference>
<keyword evidence="1" id="KW-0456">Lyase</keyword>
<sequence length="147" mass="15727">MKMNYFVVGTNDMPASKAFYDALFEGEGLHSMAPSDRMTYWLGEGFAFAVSRPFDERPATIGNGSMVGFCVGGKEDVERMHRRALELGGTCEALPVSVARSSLPMLETSTATSCACPTELARAGQIGLAAIFLKTCSALSATKQSRL</sequence>
<name>A0A1G7UYW5_9RHOB</name>
<dbReference type="Proteomes" id="UP000199399">
    <property type="component" value="Unassembled WGS sequence"/>
</dbReference>
<organism evidence="1 2">
    <name type="scientific">Sulfitobacter delicatus</name>
    <dbReference type="NCBI Taxonomy" id="218672"/>
    <lineage>
        <taxon>Bacteria</taxon>
        <taxon>Pseudomonadati</taxon>
        <taxon>Pseudomonadota</taxon>
        <taxon>Alphaproteobacteria</taxon>
        <taxon>Rhodobacterales</taxon>
        <taxon>Roseobacteraceae</taxon>
        <taxon>Sulfitobacter</taxon>
    </lineage>
</organism>
<dbReference type="InterPro" id="IPR029068">
    <property type="entry name" value="Glyas_Bleomycin-R_OHBP_Dase"/>
</dbReference>
<dbReference type="AlphaFoldDB" id="A0A1G7UYW5"/>
<keyword evidence="2" id="KW-1185">Reference proteome</keyword>
<reference evidence="2" key="1">
    <citation type="submission" date="2016-10" db="EMBL/GenBank/DDBJ databases">
        <authorList>
            <person name="Varghese N."/>
            <person name="Submissions S."/>
        </authorList>
    </citation>
    <scope>NUCLEOTIDE SEQUENCE [LARGE SCALE GENOMIC DNA]</scope>
    <source>
        <strain evidence="2">DSM 16477</strain>
    </source>
</reference>
<accession>A0A1G7UYW5</accession>
<dbReference type="SUPFAM" id="SSF54593">
    <property type="entry name" value="Glyoxalase/Bleomycin resistance protein/Dihydroxybiphenyl dioxygenase"/>
    <property type="match status" value="1"/>
</dbReference>
<dbReference type="Gene3D" id="3.10.180.10">
    <property type="entry name" value="2,3-Dihydroxybiphenyl 1,2-Dioxygenase, domain 1"/>
    <property type="match status" value="1"/>
</dbReference>
<dbReference type="RefSeq" id="WP_244153694.1">
    <property type="nucleotide sequence ID" value="NZ_FNBP01000008.1"/>
</dbReference>
<evidence type="ECO:0000313" key="1">
    <source>
        <dbReference type="EMBL" id="SDG52481.1"/>
    </source>
</evidence>
<protein>
    <submittedName>
        <fullName evidence="1">Predicted lactoylglutathione lyase</fullName>
    </submittedName>
</protein>
<gene>
    <name evidence="1" type="ORF">SAMN04489759_108154</name>
</gene>
<proteinExistence type="predicted"/>